<feature type="region of interest" description="Disordered" evidence="1">
    <location>
        <begin position="208"/>
        <end position="258"/>
    </location>
</feature>
<dbReference type="EMBL" id="JAQYXP010000002">
    <property type="protein sequence ID" value="MEN3234699.1"/>
    <property type="molecule type" value="Genomic_DNA"/>
</dbReference>
<sequence length="409" mass="43987">MNAVVPMDTVRRERPVVIDAVPVLDTSRFDQMQRIASVMARSPLVPDCLRYGTNDYGDVVKAEPLPVETATANCFLVTNQAVRWGLDPFAVAQCCSIVRGRLMFEGKLVAAVLAAKLGVQLSYAWNDKTGDAFGVLVRGPDDDLGNARTISGTVGEWKTERKGSPWGSVSGHRRMLAYRGTREWVRLYEPAILLGVYTPDEMDDMQETARATRAAPARVAAPEGPPRRLAAPSPAQTEAAAAPKASPAPAAGAAEPDEDEIEAALVQFEQDAAAATILGQVDKSRELLDDLQLSRPQQRRVEDASEAAKARIWKEAQTAQAASQPAGPPRKATAATPAPELDPAPAEDLAGNEEDDGAPAIDPENLDYQRGMRDHRDGVKRCVISAIRNDPARHEAWQAGWMAAANGDA</sequence>
<evidence type="ECO:0008006" key="4">
    <source>
        <dbReference type="Google" id="ProtNLM"/>
    </source>
</evidence>
<name>A0ABU9ZVP4_9HYPH</name>
<dbReference type="RefSeq" id="WP_346013011.1">
    <property type="nucleotide sequence ID" value="NZ_JAQYXP010000002.1"/>
</dbReference>
<reference evidence="2 3" key="1">
    <citation type="journal article" date="2023" name="PLoS ONE">
        <title>Complete genome assembly of Hawai'i environmental nontuberculous mycobacteria reveals unexpected co-isolation with methylobacteria.</title>
        <authorList>
            <person name="Hendrix J."/>
            <person name="Epperson L.E."/>
            <person name="Tong E.I."/>
            <person name="Chan Y.L."/>
            <person name="Hasan N.A."/>
            <person name="Dawrs S.N."/>
            <person name="Norton G.J."/>
            <person name="Virdi R."/>
            <person name="Crooks J.L."/>
            <person name="Chan E.D."/>
            <person name="Honda J.R."/>
            <person name="Strong M."/>
        </authorList>
    </citation>
    <scope>NUCLEOTIDE SEQUENCE [LARGE SCALE GENOMIC DNA]</scope>
    <source>
        <strain evidence="2 3">NJH_HI04-1</strain>
    </source>
</reference>
<comment type="caution">
    <text evidence="2">The sequence shown here is derived from an EMBL/GenBank/DDBJ whole genome shotgun (WGS) entry which is preliminary data.</text>
</comment>
<feature type="compositionally biased region" description="Low complexity" evidence="1">
    <location>
        <begin position="329"/>
        <end position="349"/>
    </location>
</feature>
<organism evidence="2 3">
    <name type="scientific">Methylobacterium ajmalii</name>
    <dbReference type="NCBI Taxonomy" id="2738439"/>
    <lineage>
        <taxon>Bacteria</taxon>
        <taxon>Pseudomonadati</taxon>
        <taxon>Pseudomonadota</taxon>
        <taxon>Alphaproteobacteria</taxon>
        <taxon>Hyphomicrobiales</taxon>
        <taxon>Methylobacteriaceae</taxon>
        <taxon>Methylobacterium</taxon>
    </lineage>
</organism>
<dbReference type="Proteomes" id="UP001407347">
    <property type="component" value="Unassembled WGS sequence"/>
</dbReference>
<accession>A0ABU9ZVP4</accession>
<evidence type="ECO:0000256" key="1">
    <source>
        <dbReference type="SAM" id="MobiDB-lite"/>
    </source>
</evidence>
<evidence type="ECO:0000313" key="3">
    <source>
        <dbReference type="Proteomes" id="UP001407347"/>
    </source>
</evidence>
<keyword evidence="3" id="KW-1185">Reference proteome</keyword>
<proteinExistence type="predicted"/>
<feature type="compositionally biased region" description="Low complexity" evidence="1">
    <location>
        <begin position="209"/>
        <end position="254"/>
    </location>
</feature>
<gene>
    <name evidence="2" type="ORF">PUR29_13950</name>
</gene>
<feature type="region of interest" description="Disordered" evidence="1">
    <location>
        <begin position="314"/>
        <end position="375"/>
    </location>
</feature>
<protein>
    <recommendedName>
        <fullName evidence="4">Recombinase RecT</fullName>
    </recommendedName>
</protein>
<evidence type="ECO:0000313" key="2">
    <source>
        <dbReference type="EMBL" id="MEN3234699.1"/>
    </source>
</evidence>